<protein>
    <recommendedName>
        <fullName evidence="3">PhoP regulatory network protein YrbL</fullName>
    </recommendedName>
</protein>
<organism evidence="1 2">
    <name type="scientific">Rhodosalinus sediminis</name>
    <dbReference type="NCBI Taxonomy" id="1940533"/>
    <lineage>
        <taxon>Bacteria</taxon>
        <taxon>Pseudomonadati</taxon>
        <taxon>Pseudomonadota</taxon>
        <taxon>Alphaproteobacteria</taxon>
        <taxon>Rhodobacterales</taxon>
        <taxon>Paracoccaceae</taxon>
        <taxon>Rhodosalinus</taxon>
    </lineage>
</organism>
<dbReference type="InterPro" id="IPR019647">
    <property type="entry name" value="PhoP_reg_network_YrbL"/>
</dbReference>
<proteinExistence type="predicted"/>
<keyword evidence="2" id="KW-1185">Reference proteome</keyword>
<name>A0A3D9BWG2_9RHOB</name>
<dbReference type="RefSeq" id="WP_115978991.1">
    <property type="nucleotide sequence ID" value="NZ_QOHR01000005.1"/>
</dbReference>
<reference evidence="1 2" key="1">
    <citation type="journal article" date="2017" name="Int. J. Syst. Evol. Microbiol.">
        <title>Rhodosalinus sediminis gen. nov., sp. nov., isolated from marine saltern.</title>
        <authorList>
            <person name="Guo L.Y."/>
            <person name="Ling S.K."/>
            <person name="Li C.M."/>
            <person name="Chen G.J."/>
            <person name="Du Z.J."/>
        </authorList>
    </citation>
    <scope>NUCLEOTIDE SEQUENCE [LARGE SCALE GENOMIC DNA]</scope>
    <source>
        <strain evidence="1 2">WDN1C137</strain>
    </source>
</reference>
<sequence length="222" mass="24578">MIDPVSRIDLTGHLPVAQGAERRVYLDPDRDDRVLKLIIPLAERKLNPRSMRGVTTRYFPSVLYRSTLAEQKEQARALCSWRDAWGRPPFALHFGFVPTSLGWGAVAQRVAAPDGGVGPTLLQLTRAGALDARVVELLNDTAARIARADLRASDLNAKNLVLGSRGGPEEVVLVDGFGDVHALPVRNWSRRANRTGLRHAFARIAGKLGLVWRDADWRFHLP</sequence>
<dbReference type="Pfam" id="PF10707">
    <property type="entry name" value="YrbL-PhoP_reg"/>
    <property type="match status" value="1"/>
</dbReference>
<accession>A0A3D9BWG2</accession>
<evidence type="ECO:0008006" key="3">
    <source>
        <dbReference type="Google" id="ProtNLM"/>
    </source>
</evidence>
<evidence type="ECO:0000313" key="1">
    <source>
        <dbReference type="EMBL" id="REC57736.1"/>
    </source>
</evidence>
<dbReference type="AlphaFoldDB" id="A0A3D9BWG2"/>
<evidence type="ECO:0000313" key="2">
    <source>
        <dbReference type="Proteomes" id="UP000257131"/>
    </source>
</evidence>
<comment type="caution">
    <text evidence="1">The sequence shown here is derived from an EMBL/GenBank/DDBJ whole genome shotgun (WGS) entry which is preliminary data.</text>
</comment>
<dbReference type="OrthoDB" id="5421848at2"/>
<dbReference type="EMBL" id="QOHR01000005">
    <property type="protein sequence ID" value="REC57736.1"/>
    <property type="molecule type" value="Genomic_DNA"/>
</dbReference>
<gene>
    <name evidence="1" type="ORF">DRV84_06070</name>
</gene>
<dbReference type="Proteomes" id="UP000257131">
    <property type="component" value="Unassembled WGS sequence"/>
</dbReference>